<sequence>MSFSIHSTLQDVLSDERAKAVLERHMPGASSHPDLPMAMHMTLQQISYYPEAAEAGLSQEKLQAIDEELKALG</sequence>
<dbReference type="EMBL" id="VXRG01000087">
    <property type="protein sequence ID" value="MXY93806.1"/>
    <property type="molecule type" value="Genomic_DNA"/>
</dbReference>
<proteinExistence type="predicted"/>
<protein>
    <submittedName>
        <fullName evidence="1">Uncharacterized protein</fullName>
    </submittedName>
</protein>
<name>A0A6B0YRT6_9CHLR</name>
<organism evidence="1">
    <name type="scientific">Caldilineaceae bacterium SB0664_bin_27</name>
    <dbReference type="NCBI Taxonomy" id="2605260"/>
    <lineage>
        <taxon>Bacteria</taxon>
        <taxon>Bacillati</taxon>
        <taxon>Chloroflexota</taxon>
        <taxon>Caldilineae</taxon>
        <taxon>Caldilineales</taxon>
        <taxon>Caldilineaceae</taxon>
    </lineage>
</organism>
<accession>A0A6B0YRT6</accession>
<dbReference type="AlphaFoldDB" id="A0A6B0YRT6"/>
<comment type="caution">
    <text evidence="1">The sequence shown here is derived from an EMBL/GenBank/DDBJ whole genome shotgun (WGS) entry which is preliminary data.</text>
</comment>
<evidence type="ECO:0000313" key="1">
    <source>
        <dbReference type="EMBL" id="MXY93806.1"/>
    </source>
</evidence>
<reference evidence="1" key="1">
    <citation type="submission" date="2019-09" db="EMBL/GenBank/DDBJ databases">
        <title>Characterisation of the sponge microbiome using genome-centric metagenomics.</title>
        <authorList>
            <person name="Engelberts J.P."/>
            <person name="Robbins S.J."/>
            <person name="De Goeij J.M."/>
            <person name="Aranda M."/>
            <person name="Bell S.C."/>
            <person name="Webster N.S."/>
        </authorList>
    </citation>
    <scope>NUCLEOTIDE SEQUENCE</scope>
    <source>
        <strain evidence="1">SB0664_bin_27</strain>
    </source>
</reference>
<gene>
    <name evidence="1" type="ORF">F4Y42_10195</name>
</gene>